<comment type="subunit">
    <text evidence="4">Homotetramer.</text>
</comment>
<sequence>MGENGTEKFMIRTDLAVEAKESFEEDNVEIRGVIIDEKYKEDSDIKITRVVIETKNGAKAMGKPMGTYITLEAPNMVVPDEDYHREISKELAEQLKKIIPIEKEIAVLVVGLGNREVTPDSLGPNVVENLLITRHVVKEYGKEAYGKNKVNIISGIIPGVMAQTGMETLEIIKGVVEETKPDYVIAIDALAARSTKRLNRTIQITDTGINPGSGVGNHRNGLNKESLNIPVIAIGIPTVVDAATIVNDTMENLIDAMEQTKELKAIGGTLKTFDSNEKYQLIREIISPHLNGMFVTPKDIDETIKLLGYTISEGLNIALS</sequence>
<dbReference type="InterPro" id="IPR005080">
    <property type="entry name" value="Peptidase_A25"/>
</dbReference>
<name>A0A371JI74_9FIRM</name>
<keyword evidence="1 4" id="KW-0645">Protease</keyword>
<evidence type="ECO:0000313" key="6">
    <source>
        <dbReference type="Proteomes" id="UP000216411"/>
    </source>
</evidence>
<dbReference type="Pfam" id="PF03418">
    <property type="entry name" value="Peptidase_A25"/>
    <property type="match status" value="2"/>
</dbReference>
<dbReference type="GO" id="GO:0009847">
    <property type="term" value="P:spore germination"/>
    <property type="evidence" value="ECO:0007669"/>
    <property type="project" value="UniProtKB-UniRule"/>
</dbReference>
<feature type="propeptide" id="PRO_5017089710" evidence="4">
    <location>
        <begin position="1"/>
        <end position="14"/>
    </location>
</feature>
<dbReference type="SUPFAM" id="SSF53163">
    <property type="entry name" value="HybD-like"/>
    <property type="match status" value="1"/>
</dbReference>
<dbReference type="GO" id="GO:0006508">
    <property type="term" value="P:proteolysis"/>
    <property type="evidence" value="ECO:0007669"/>
    <property type="project" value="UniProtKB-UniRule"/>
</dbReference>
<evidence type="ECO:0000256" key="4">
    <source>
        <dbReference type="HAMAP-Rule" id="MF_00626"/>
    </source>
</evidence>
<evidence type="ECO:0000256" key="3">
    <source>
        <dbReference type="ARBA" id="ARBA00023145"/>
    </source>
</evidence>
<comment type="similarity">
    <text evidence="4">Belongs to the peptidase A25 family.</text>
</comment>
<reference evidence="5 6" key="1">
    <citation type="journal article" date="2017" name="Genome Announc.">
        <title>Draft Genome Sequence of a Sporulating and Motile Strain of Lachnotalea glycerini Isolated from Water in Quebec City, Canada.</title>
        <authorList>
            <person name="Maheux A.F."/>
            <person name="Boudreau D.K."/>
            <person name="Berube E."/>
            <person name="Boissinot M."/>
            <person name="Raymond F."/>
            <person name="Brodeur S."/>
            <person name="Corbeil J."/>
            <person name="Isabel S."/>
            <person name="Omar R.F."/>
            <person name="Bergeron M.G."/>
        </authorList>
    </citation>
    <scope>NUCLEOTIDE SEQUENCE [LARGE SCALE GENOMIC DNA]</scope>
    <source>
        <strain evidence="5 6">CCRI-19302</strain>
    </source>
</reference>
<comment type="function">
    <text evidence="4">Initiates the rapid degradation of small, acid-soluble proteins during spore germination.</text>
</comment>
<comment type="caution">
    <text evidence="5">The sequence shown here is derived from an EMBL/GenBank/DDBJ whole genome shotgun (WGS) entry which is preliminary data.</text>
</comment>
<evidence type="ECO:0000256" key="2">
    <source>
        <dbReference type="ARBA" id="ARBA00022801"/>
    </source>
</evidence>
<dbReference type="AlphaFoldDB" id="A0A371JI74"/>
<protein>
    <recommendedName>
        <fullName evidence="4">Germination protease</fullName>
        <ecNumber evidence="4">3.4.24.78</ecNumber>
    </recommendedName>
    <alternativeName>
        <fullName evidence="4">GPR endopeptidase</fullName>
    </alternativeName>
    <alternativeName>
        <fullName evidence="4">Germination proteinase</fullName>
    </alternativeName>
    <alternativeName>
        <fullName evidence="4">Spore protease</fullName>
    </alternativeName>
</protein>
<proteinExistence type="inferred from homology"/>
<dbReference type="NCBIfam" id="TIGR01441">
    <property type="entry name" value="GPR"/>
    <property type="match status" value="1"/>
</dbReference>
<dbReference type="Gene3D" id="3.40.50.1450">
    <property type="entry name" value="HybD-like"/>
    <property type="match status" value="1"/>
</dbReference>
<dbReference type="GO" id="GO:0004222">
    <property type="term" value="F:metalloendopeptidase activity"/>
    <property type="evidence" value="ECO:0007669"/>
    <property type="project" value="UniProtKB-UniRule"/>
</dbReference>
<keyword evidence="3 4" id="KW-0865">Zymogen</keyword>
<dbReference type="EMBL" id="NOKA02000004">
    <property type="protein sequence ID" value="RDY32433.1"/>
    <property type="molecule type" value="Genomic_DNA"/>
</dbReference>
<dbReference type="InterPro" id="IPR023430">
    <property type="entry name" value="Pept_HybD-like_dom_sf"/>
</dbReference>
<evidence type="ECO:0000313" key="5">
    <source>
        <dbReference type="EMBL" id="RDY32433.1"/>
    </source>
</evidence>
<gene>
    <name evidence="4" type="primary">gpr</name>
    <name evidence="5" type="ORF">CG710_004940</name>
</gene>
<keyword evidence="2 4" id="KW-0378">Hydrolase</keyword>
<comment type="catalytic activity">
    <reaction evidence="4">
        <text>Endopeptidase action with P4 Glu or Asp, P1 preferably Glu &gt; Asp, P1' hydrophobic and P2' Ala.</text>
        <dbReference type="EC" id="3.4.24.78"/>
    </reaction>
</comment>
<comment type="PTM">
    <text evidence="4">Autoproteolytically processed. The inactive tetrameric zymogen termed p46 autoprocesses to a smaller form termed p41, which is active only during spore germination.</text>
</comment>
<organism evidence="5 6">
    <name type="scientific">Lachnotalea glycerini</name>
    <dbReference type="NCBI Taxonomy" id="1763509"/>
    <lineage>
        <taxon>Bacteria</taxon>
        <taxon>Bacillati</taxon>
        <taxon>Bacillota</taxon>
        <taxon>Clostridia</taxon>
        <taxon>Lachnospirales</taxon>
        <taxon>Lachnospiraceae</taxon>
        <taxon>Lachnotalea</taxon>
    </lineage>
</organism>
<dbReference type="HAMAP" id="MF_00626">
    <property type="entry name" value="Germination_prot"/>
    <property type="match status" value="1"/>
</dbReference>
<dbReference type="EC" id="3.4.24.78" evidence="4"/>
<dbReference type="Proteomes" id="UP000216411">
    <property type="component" value="Unassembled WGS sequence"/>
</dbReference>
<evidence type="ECO:0000256" key="1">
    <source>
        <dbReference type="ARBA" id="ARBA00022670"/>
    </source>
</evidence>
<accession>A0A371JI74</accession>
<dbReference type="OrthoDB" id="9777293at2"/>
<keyword evidence="6" id="KW-1185">Reference proteome</keyword>
<dbReference type="PIRSF" id="PIRSF019549">
    <property type="entry name" value="Peptidase_A25"/>
    <property type="match status" value="1"/>
</dbReference>
<feature type="chain" id="PRO_5023240376" description="Germination protease" evidence="4">
    <location>
        <begin position="15"/>
        <end position="320"/>
    </location>
</feature>